<dbReference type="InterPro" id="IPR002130">
    <property type="entry name" value="Cyclophilin-type_PPIase_dom"/>
</dbReference>
<dbReference type="GO" id="GO:0003755">
    <property type="term" value="F:peptidyl-prolyl cis-trans isomerase activity"/>
    <property type="evidence" value="ECO:0007669"/>
    <property type="project" value="UniProtKB-KW"/>
</dbReference>
<evidence type="ECO:0000313" key="11">
    <source>
        <dbReference type="Proteomes" id="UP000054928"/>
    </source>
</evidence>
<dbReference type="Gene3D" id="3.30.559.10">
    <property type="entry name" value="Chloramphenicol acetyltransferase-like domain"/>
    <property type="match status" value="2"/>
</dbReference>
<dbReference type="PANTHER" id="PTHR45625">
    <property type="entry name" value="PEPTIDYL-PROLYL CIS-TRANS ISOMERASE-RELATED"/>
    <property type="match status" value="1"/>
</dbReference>
<dbReference type="OrthoDB" id="10264753at2759"/>
<dbReference type="PROSITE" id="PS50082">
    <property type="entry name" value="WD_REPEATS_2"/>
    <property type="match status" value="1"/>
</dbReference>
<dbReference type="InterPro" id="IPR029000">
    <property type="entry name" value="Cyclophilin-like_dom_sf"/>
</dbReference>
<feature type="repeat" description="WD" evidence="7">
    <location>
        <begin position="502"/>
        <end position="535"/>
    </location>
</feature>
<name>A0A0P1ALK8_PLAHL</name>
<comment type="catalytic activity">
    <reaction evidence="1">
        <text>[protein]-peptidylproline (omega=180) = [protein]-peptidylproline (omega=0)</text>
        <dbReference type="Rhea" id="RHEA:16237"/>
        <dbReference type="Rhea" id="RHEA-COMP:10747"/>
        <dbReference type="Rhea" id="RHEA-COMP:10748"/>
        <dbReference type="ChEBI" id="CHEBI:83833"/>
        <dbReference type="ChEBI" id="CHEBI:83834"/>
        <dbReference type="EC" id="5.2.1.8"/>
    </reaction>
</comment>
<protein>
    <recommendedName>
        <fullName evidence="2">peptidylprolyl isomerase</fullName>
        <ecNumber evidence="2">5.2.1.8</ecNumber>
    </recommendedName>
</protein>
<organism evidence="10 11">
    <name type="scientific">Plasmopara halstedii</name>
    <name type="common">Downy mildew of sunflower</name>
    <dbReference type="NCBI Taxonomy" id="4781"/>
    <lineage>
        <taxon>Eukaryota</taxon>
        <taxon>Sar</taxon>
        <taxon>Stramenopiles</taxon>
        <taxon>Oomycota</taxon>
        <taxon>Peronosporomycetes</taxon>
        <taxon>Peronosporales</taxon>
        <taxon>Peronosporaceae</taxon>
        <taxon>Plasmopara</taxon>
    </lineage>
</organism>
<evidence type="ECO:0000256" key="2">
    <source>
        <dbReference type="ARBA" id="ARBA00013194"/>
    </source>
</evidence>
<evidence type="ECO:0000256" key="7">
    <source>
        <dbReference type="PROSITE-ProRule" id="PRU00221"/>
    </source>
</evidence>
<dbReference type="Gene3D" id="2.40.100.10">
    <property type="entry name" value="Cyclophilin-like"/>
    <property type="match status" value="1"/>
</dbReference>
<evidence type="ECO:0000259" key="9">
    <source>
        <dbReference type="PROSITE" id="PS50072"/>
    </source>
</evidence>
<dbReference type="CDD" id="cd01927">
    <property type="entry name" value="cyclophilin_WD40"/>
    <property type="match status" value="1"/>
</dbReference>
<evidence type="ECO:0000256" key="6">
    <source>
        <dbReference type="ARBA" id="ARBA00023235"/>
    </source>
</evidence>
<dbReference type="GeneID" id="36407218"/>
<dbReference type="GO" id="GO:0005634">
    <property type="term" value="C:nucleus"/>
    <property type="evidence" value="ECO:0007669"/>
    <property type="project" value="UniProtKB-ARBA"/>
</dbReference>
<dbReference type="InterPro" id="IPR044666">
    <property type="entry name" value="Cyclophilin_A-like"/>
</dbReference>
<dbReference type="SMART" id="SM00320">
    <property type="entry name" value="WD40"/>
    <property type="match status" value="4"/>
</dbReference>
<dbReference type="InterPro" id="IPR020892">
    <property type="entry name" value="Cyclophilin-type_PPIase_CS"/>
</dbReference>
<evidence type="ECO:0000313" key="10">
    <source>
        <dbReference type="EMBL" id="CEG41847.1"/>
    </source>
</evidence>
<keyword evidence="4" id="KW-0677">Repeat</keyword>
<evidence type="ECO:0000256" key="5">
    <source>
        <dbReference type="ARBA" id="ARBA00023110"/>
    </source>
</evidence>
<reference evidence="11" key="1">
    <citation type="submission" date="2014-09" db="EMBL/GenBank/DDBJ databases">
        <authorList>
            <person name="Sharma Rahul"/>
            <person name="Thines Marco"/>
        </authorList>
    </citation>
    <scope>NUCLEOTIDE SEQUENCE [LARGE SCALE GENOMIC DNA]</scope>
</reference>
<dbReference type="InterPro" id="IPR023213">
    <property type="entry name" value="CAT-like_dom_sf"/>
</dbReference>
<dbReference type="SUPFAM" id="SSF50891">
    <property type="entry name" value="Cyclophilin-like"/>
    <property type="match status" value="1"/>
</dbReference>
<keyword evidence="5" id="KW-0697">Rotamase</keyword>
<sequence length="1032" mass="115537">MPSNSKTLVPLSLIDTMLHSLDVMILVIYPPVASVSFDLDKLYSSFVDLVKHDYPILLGEFFIDPKTGIVHVDLTDTSRQNGAFNIRRLDAKQTRQKRVDWCQGTLLKDGGLVIGIDVSHALFDGEALFTFLKLWGQYYSGNTNEERIVVNHDRHLLSKGEGILKMQHPEFRIVKAASDENVQLPNQVPPATAIHNFHFTPKMMKRIKEMANGGDFRGKGSCEASYVSTIDAITALFTVLISRARGHGQDVKITTCVNGRRRLNPPLPEHYAGNAIFNALSTYTNAELCSQAEGTISPETLRMLARRVRESISQLDDAYLRDAITFLAEQENIGAVQIGVNFTSGYDLLFTSWLRLGMYTSSFDGVHPWYACVPQLPGYSGFVMLTEAQKGGDGIDVVVFLECNVMEKLKVMFLEVSNFKVVCMKHDFQHRRDESVTSSDDEGPMPMPIPAPSSTKKAKILPFEAIYLKNLPKTQFVVTASVDGHVKFWKKMVKGIEFVKHYKAHLDEVHGLAVSRDGLRLCSTSADRSIKFYDVLAFDMVNMLSITYIPAECCWISAKGSINAKVVVADKNSPALRIYSAESAANEPLFTISQLHTAPVTAISYNLVSNCVISADKKGIIEYWDADTYKFPAKEKHVIKFKFKGETDLYELAKCKTHATAIDVSRDGQSFVVAAKDSQIRVFRFVTGKMRRKYDERLTLFEDAHADKTLHLDEIDFGRRAAVERELIDSDVVSNCVFDDSGFFILYATLAGIKVLNIETNKVVKVLGKVENSDRFLRLSLFQGKPKANTQFEKHLKAASGLKYEAQVMTDDPNEQDLIDPTLFCTSFKRNRFFLFSSREPEDDEAQESGTGRDVFNEKPSLEEAQVATESSSTKTLGNTAVIHTTMGDITLKLFAKECPKTVENFCTHARNGYYDNVIFHRVIKNFMIQTGDPLGDGTGGESIWGGEFEDEFHRSLRHDRPFTLSMANAGPGTNGSQFFITTVPTPWLDNKHTVFGRVERGKDVVSSIEGTRVNKSDKPFQDIKIINIDIV</sequence>
<dbReference type="Proteomes" id="UP000054928">
    <property type="component" value="Unassembled WGS sequence"/>
</dbReference>
<dbReference type="EMBL" id="CCYD01000610">
    <property type="protein sequence ID" value="CEG41847.1"/>
    <property type="molecule type" value="Genomic_DNA"/>
</dbReference>
<dbReference type="InterPro" id="IPR001680">
    <property type="entry name" value="WD40_rpt"/>
</dbReference>
<dbReference type="InterPro" id="IPR015943">
    <property type="entry name" value="WD40/YVTN_repeat-like_dom_sf"/>
</dbReference>
<evidence type="ECO:0000256" key="4">
    <source>
        <dbReference type="ARBA" id="ARBA00022737"/>
    </source>
</evidence>
<dbReference type="PRINTS" id="PR00153">
    <property type="entry name" value="CSAPPISMRASE"/>
</dbReference>
<dbReference type="GO" id="GO:0006457">
    <property type="term" value="P:protein folding"/>
    <property type="evidence" value="ECO:0007669"/>
    <property type="project" value="InterPro"/>
</dbReference>
<evidence type="ECO:0000256" key="1">
    <source>
        <dbReference type="ARBA" id="ARBA00000971"/>
    </source>
</evidence>
<dbReference type="EC" id="5.2.1.8" evidence="2"/>
<dbReference type="AlphaFoldDB" id="A0A0P1ALK8"/>
<dbReference type="Pfam" id="PF00400">
    <property type="entry name" value="WD40"/>
    <property type="match status" value="1"/>
</dbReference>
<keyword evidence="3 7" id="KW-0853">WD repeat</keyword>
<keyword evidence="6 10" id="KW-0413">Isomerase</keyword>
<keyword evidence="11" id="KW-1185">Reference proteome</keyword>
<dbReference type="STRING" id="4781.A0A0P1ALK8"/>
<dbReference type="Pfam" id="PF00160">
    <property type="entry name" value="Pro_isomerase"/>
    <property type="match status" value="1"/>
</dbReference>
<feature type="domain" description="PPIase cyclophilin-type" evidence="9">
    <location>
        <begin position="877"/>
        <end position="1031"/>
    </location>
</feature>
<evidence type="ECO:0000256" key="8">
    <source>
        <dbReference type="SAM" id="MobiDB-lite"/>
    </source>
</evidence>
<evidence type="ECO:0000256" key="3">
    <source>
        <dbReference type="ARBA" id="ARBA00022574"/>
    </source>
</evidence>
<dbReference type="FunFam" id="2.40.100.10:FF:000003">
    <property type="entry name" value="Peptidylprolyl isomerase domain and WD repeat-containing 1"/>
    <property type="match status" value="1"/>
</dbReference>
<dbReference type="RefSeq" id="XP_024578216.1">
    <property type="nucleotide sequence ID" value="XM_024727661.1"/>
</dbReference>
<dbReference type="SUPFAM" id="SSF50978">
    <property type="entry name" value="WD40 repeat-like"/>
    <property type="match status" value="1"/>
</dbReference>
<dbReference type="Gene3D" id="2.130.10.10">
    <property type="entry name" value="YVTN repeat-like/Quinoprotein amine dehydrogenase"/>
    <property type="match status" value="1"/>
</dbReference>
<dbReference type="InterPro" id="IPR036322">
    <property type="entry name" value="WD40_repeat_dom_sf"/>
</dbReference>
<dbReference type="PROSITE" id="PS00170">
    <property type="entry name" value="CSA_PPIASE_1"/>
    <property type="match status" value="1"/>
</dbReference>
<dbReference type="Pfam" id="PF02458">
    <property type="entry name" value="Transferase"/>
    <property type="match status" value="1"/>
</dbReference>
<dbReference type="PANTHER" id="PTHR45625:SF4">
    <property type="entry name" value="PEPTIDYLPROLYL ISOMERASE DOMAIN AND WD REPEAT-CONTAINING PROTEIN 1"/>
    <property type="match status" value="1"/>
</dbReference>
<proteinExistence type="predicted"/>
<feature type="region of interest" description="Disordered" evidence="8">
    <location>
        <begin position="840"/>
        <end position="859"/>
    </location>
</feature>
<dbReference type="PROSITE" id="PS50072">
    <property type="entry name" value="CSA_PPIASE_2"/>
    <property type="match status" value="1"/>
</dbReference>
<accession>A0A0P1ALK8</accession>